<gene>
    <name evidence="3" type="ORF">C7R93_06180</name>
</gene>
<organism evidence="3 4">
    <name type="scientific">Brevibacillus fortis</name>
    <dbReference type="NCBI Taxonomy" id="2126352"/>
    <lineage>
        <taxon>Bacteria</taxon>
        <taxon>Bacillati</taxon>
        <taxon>Bacillota</taxon>
        <taxon>Bacilli</taxon>
        <taxon>Bacillales</taxon>
        <taxon>Paenibacillaceae</taxon>
        <taxon>Brevibacillus</taxon>
    </lineage>
</organism>
<evidence type="ECO:0000256" key="1">
    <source>
        <dbReference type="SAM" id="Coils"/>
    </source>
</evidence>
<evidence type="ECO:0000256" key="2">
    <source>
        <dbReference type="SAM" id="SignalP"/>
    </source>
</evidence>
<feature type="coiled-coil region" evidence="1">
    <location>
        <begin position="95"/>
        <end position="122"/>
    </location>
</feature>
<dbReference type="InterPro" id="IPR006530">
    <property type="entry name" value="YD"/>
</dbReference>
<keyword evidence="4" id="KW-1185">Reference proteome</keyword>
<dbReference type="Gene3D" id="2.60.120.380">
    <property type="match status" value="1"/>
</dbReference>
<dbReference type="EMBL" id="PXZM01000007">
    <property type="protein sequence ID" value="PSJ98527.1"/>
    <property type="molecule type" value="Genomic_DNA"/>
</dbReference>
<evidence type="ECO:0000313" key="3">
    <source>
        <dbReference type="EMBL" id="PSJ98527.1"/>
    </source>
</evidence>
<keyword evidence="1" id="KW-0175">Coiled coil</keyword>
<feature type="chain" id="PRO_5015116764" description="Peptidase" evidence="2">
    <location>
        <begin position="26"/>
        <end position="637"/>
    </location>
</feature>
<accession>A0A2P7VH56</accession>
<proteinExistence type="predicted"/>
<name>A0A2P7VH56_9BACL</name>
<dbReference type="AlphaFoldDB" id="A0A2P7VH56"/>
<protein>
    <recommendedName>
        <fullName evidence="5">Peptidase</fullName>
    </recommendedName>
</protein>
<keyword evidence="2" id="KW-0732">Signal</keyword>
<dbReference type="Proteomes" id="UP000240419">
    <property type="component" value="Unassembled WGS sequence"/>
</dbReference>
<reference evidence="3 4" key="1">
    <citation type="submission" date="2018-03" db="EMBL/GenBank/DDBJ databases">
        <title>Brevisbacillus phylogenomics.</title>
        <authorList>
            <person name="Dunlap C."/>
        </authorList>
    </citation>
    <scope>NUCLEOTIDE SEQUENCE [LARGE SCALE GENOMIC DNA]</scope>
    <source>
        <strain evidence="3 4">NRRL NRS-1210</strain>
    </source>
</reference>
<comment type="caution">
    <text evidence="3">The sequence shown here is derived from an EMBL/GenBank/DDBJ whole genome shotgun (WGS) entry which is preliminary data.</text>
</comment>
<evidence type="ECO:0008006" key="5">
    <source>
        <dbReference type="Google" id="ProtNLM"/>
    </source>
</evidence>
<dbReference type="NCBIfam" id="TIGR01643">
    <property type="entry name" value="YD_repeat_2x"/>
    <property type="match status" value="1"/>
</dbReference>
<sequence>MVNRLMSFTFVGMLILLTCFPMAEAKTSQNPIAEVSQMDRELLGLQQTLSFFQVVAEKKGDKKLAKKIEKQISSFSQKNTKLHAAPKDSNRLKHQEKINKHFEKQKSKIQELQKQMEQQVNAYWEQLMPELSPLKTPPIKQVNTTTLRTAAVPAASASVASVVDPFEPNEDKTTSYSISSGNLYSSKLSFAKDLDMYRFDSGTLAGDLTVTLGVPEDKNYDILVVQEPNKAVGSGTSSEPGLKETVTFSVQPNTTYYISVFSFDRHYSETASYSLSLSKVKTELGLARPIDISLPVGVVPAYRFTAPVTGTYRFNTSPYGGFGAPFDTMLLMFREEQMKGLVDFNDEATDGSLFSEIKVSMTAGATHFVYVYPYNQSQPVHARLNVALDTSAAVVLPTIQEATANDGSISSKQIVNLTNGMFSPDVASAVTVTNLPTGIQPIVTRNSDTQLSVGFIGNAIAHEKKHSVQDVYITIPKEQISGTDSDVVTNAFAISFTDTESLLETTATEIQLQSGNKKILKFTPSVSGSFEIFTNTSNTELAIYEDYGQSRQLVSSDDGDTSSFSKVTITLQEGQDYYVVLSPINNTSVQTTLTARYLGVEYVYNAKGQLVQIKQNDKILSEFIYDGNGNLIKKTVY</sequence>
<feature type="signal peptide" evidence="2">
    <location>
        <begin position="1"/>
        <end position="25"/>
    </location>
</feature>
<evidence type="ECO:0000313" key="4">
    <source>
        <dbReference type="Proteomes" id="UP000240419"/>
    </source>
</evidence>
<dbReference type="OrthoDB" id="2463367at2"/>
<dbReference type="RefSeq" id="WP_106837983.1">
    <property type="nucleotide sequence ID" value="NZ_JBCNIW010000041.1"/>
</dbReference>